<proteinExistence type="predicted"/>
<gene>
    <name evidence="2" type="ORF">QD47_18130</name>
</gene>
<protein>
    <submittedName>
        <fullName evidence="2">Uncharacterized protein</fullName>
    </submittedName>
</protein>
<keyword evidence="3" id="KW-1185">Reference proteome</keyword>
<dbReference type="RefSeq" id="WP_044647449.1">
    <property type="nucleotide sequence ID" value="NZ_JTHP01000039.1"/>
</dbReference>
<dbReference type="OrthoDB" id="9945304at2"/>
<comment type="caution">
    <text evidence="2">The sequence shown here is derived from an EMBL/GenBank/DDBJ whole genome shotgun (WGS) entry which is preliminary data.</text>
</comment>
<dbReference type="Proteomes" id="UP000032534">
    <property type="component" value="Unassembled WGS sequence"/>
</dbReference>
<dbReference type="EMBL" id="JTHP01000039">
    <property type="protein sequence ID" value="KJD44241.1"/>
    <property type="molecule type" value="Genomic_DNA"/>
</dbReference>
<feature type="coiled-coil region" evidence="1">
    <location>
        <begin position="19"/>
        <end position="91"/>
    </location>
</feature>
<accession>A0A0D7WYI3</accession>
<evidence type="ECO:0000313" key="3">
    <source>
        <dbReference type="Proteomes" id="UP000032534"/>
    </source>
</evidence>
<organism evidence="2 3">
    <name type="scientific">Paenibacillus terrae</name>
    <dbReference type="NCBI Taxonomy" id="159743"/>
    <lineage>
        <taxon>Bacteria</taxon>
        <taxon>Bacillati</taxon>
        <taxon>Bacillota</taxon>
        <taxon>Bacilli</taxon>
        <taxon>Bacillales</taxon>
        <taxon>Paenibacillaceae</taxon>
        <taxon>Paenibacillus</taxon>
    </lineage>
</organism>
<dbReference type="PATRIC" id="fig|159743.3.peg.4033"/>
<dbReference type="AlphaFoldDB" id="A0A0D7WYI3"/>
<evidence type="ECO:0000313" key="2">
    <source>
        <dbReference type="EMBL" id="KJD44241.1"/>
    </source>
</evidence>
<name>A0A0D7WYI3_9BACL</name>
<evidence type="ECO:0000256" key="1">
    <source>
        <dbReference type="SAM" id="Coils"/>
    </source>
</evidence>
<sequence>MDNETKGLYDWFDSLKAQRDKADELAEAKRIEIKVLEARREVSGIAVDKIENAVLREKFYNEFIKGVNDAVEQASNELADLRKDRKELSAYVAAIEFAIENGPYRKTP</sequence>
<keyword evidence="1" id="KW-0175">Coiled coil</keyword>
<reference evidence="2 3" key="1">
    <citation type="submission" date="2014-11" db="EMBL/GenBank/DDBJ databases">
        <title>Draft Genome Sequences of Paenibacillus polymyxa NRRL B-30509 and Paenibacillus terrae NRRL B-30644, Strains from a Poultry Environment that Produce Tridecaptin A and Paenicidins.</title>
        <authorList>
            <person name="van Belkum M.J."/>
            <person name="Lohans C.T."/>
            <person name="Vederas J.C."/>
        </authorList>
    </citation>
    <scope>NUCLEOTIDE SEQUENCE [LARGE SCALE GENOMIC DNA]</scope>
    <source>
        <strain evidence="2 3">NRRL B-30644</strain>
    </source>
</reference>